<dbReference type="OrthoDB" id="2884954at2"/>
<dbReference type="KEGG" id="ble:BleG1_0894"/>
<organism evidence="2 3">
    <name type="scientific">Shouchella lehensis G1</name>
    <dbReference type="NCBI Taxonomy" id="1246626"/>
    <lineage>
        <taxon>Bacteria</taxon>
        <taxon>Bacillati</taxon>
        <taxon>Bacillota</taxon>
        <taxon>Bacilli</taxon>
        <taxon>Bacillales</taxon>
        <taxon>Bacillaceae</taxon>
        <taxon>Shouchella</taxon>
    </lineage>
</organism>
<accession>A0A060LTN7</accession>
<feature type="transmembrane region" description="Helical" evidence="1">
    <location>
        <begin position="106"/>
        <end position="126"/>
    </location>
</feature>
<evidence type="ECO:0000256" key="1">
    <source>
        <dbReference type="SAM" id="Phobius"/>
    </source>
</evidence>
<proteinExistence type="predicted"/>
<protein>
    <recommendedName>
        <fullName evidence="4">DUF1189 domain-containing protein</fullName>
    </recommendedName>
</protein>
<dbReference type="Proteomes" id="UP000027142">
    <property type="component" value="Chromosome"/>
</dbReference>
<keyword evidence="1" id="KW-0812">Transmembrane</keyword>
<sequence>MKDFLQQVNVSAQLPKKKAVFQLNRVRIGVPFFYIGILLIFICIPLLVQSFSNREGALGDLALPIYLVYFMFVFFPIFSGAVYFLIAAISAIALSVAKLLDRKLTFLMMYKLASFAATFPLIGYGILLLLNESLATRWIWPSVIFIFFIVCRSIFYYPKQRRRI</sequence>
<keyword evidence="1" id="KW-1133">Transmembrane helix</keyword>
<reference evidence="2 3" key="1">
    <citation type="journal article" date="2014" name="Gene">
        <title>A comparative genomic analysis of the alkalitolerant soil bacterium Bacillus lehensis G1.</title>
        <authorList>
            <person name="Noor Y.M."/>
            <person name="Samsulrizal N.H."/>
            <person name="Jema'on N.A."/>
            <person name="Low K.O."/>
            <person name="Ramli A.N."/>
            <person name="Alias N.I."/>
            <person name="Damis S.I."/>
            <person name="Fuzi S.F."/>
            <person name="Isa M.N."/>
            <person name="Murad A.M."/>
            <person name="Raih M.F."/>
            <person name="Bakar F.D."/>
            <person name="Najimudin N."/>
            <person name="Mahadi N.M."/>
            <person name="Illias R.M."/>
        </authorList>
    </citation>
    <scope>NUCLEOTIDE SEQUENCE [LARGE SCALE GENOMIC DNA]</scope>
    <source>
        <strain evidence="2 3">G1</strain>
    </source>
</reference>
<keyword evidence="3" id="KW-1185">Reference proteome</keyword>
<feature type="transmembrane region" description="Helical" evidence="1">
    <location>
        <begin position="138"/>
        <end position="157"/>
    </location>
</feature>
<dbReference type="PATRIC" id="fig|1246626.3.peg.899"/>
<keyword evidence="1" id="KW-0472">Membrane</keyword>
<dbReference type="STRING" id="1246626.BleG1_0894"/>
<feature type="transmembrane region" description="Helical" evidence="1">
    <location>
        <begin position="26"/>
        <end position="48"/>
    </location>
</feature>
<name>A0A060LTN7_9BACI</name>
<evidence type="ECO:0000313" key="3">
    <source>
        <dbReference type="Proteomes" id="UP000027142"/>
    </source>
</evidence>
<dbReference type="EMBL" id="CP003923">
    <property type="protein sequence ID" value="AIC93502.1"/>
    <property type="molecule type" value="Genomic_DNA"/>
</dbReference>
<evidence type="ECO:0000313" key="2">
    <source>
        <dbReference type="EMBL" id="AIC93502.1"/>
    </source>
</evidence>
<dbReference type="AlphaFoldDB" id="A0A060LTN7"/>
<dbReference type="HOGENOM" id="CLU_133640_0_0_9"/>
<gene>
    <name evidence="2" type="ORF">BleG1_0894</name>
</gene>
<dbReference type="eggNOG" id="ENOG5032RCM">
    <property type="taxonomic scope" value="Bacteria"/>
</dbReference>
<evidence type="ECO:0008006" key="4">
    <source>
        <dbReference type="Google" id="ProtNLM"/>
    </source>
</evidence>
<feature type="transmembrane region" description="Helical" evidence="1">
    <location>
        <begin position="68"/>
        <end position="94"/>
    </location>
</feature>
<dbReference type="RefSeq" id="WP_038477659.1">
    <property type="nucleotide sequence ID" value="NZ_CP003923.1"/>
</dbReference>